<proteinExistence type="predicted"/>
<evidence type="ECO:0000313" key="1">
    <source>
        <dbReference type="EMBL" id="KAH7061599.1"/>
    </source>
</evidence>
<name>A0ABQ8GPB2_9PEZI</name>
<gene>
    <name evidence="1" type="ORF">B0J12DRAFT_648510</name>
</gene>
<evidence type="ECO:0000313" key="2">
    <source>
        <dbReference type="Proteomes" id="UP000774617"/>
    </source>
</evidence>
<keyword evidence="2" id="KW-1185">Reference proteome</keyword>
<dbReference type="Proteomes" id="UP000774617">
    <property type="component" value="Unassembled WGS sequence"/>
</dbReference>
<reference evidence="1 2" key="1">
    <citation type="journal article" date="2021" name="Nat. Commun.">
        <title>Genetic determinants of endophytism in the Arabidopsis root mycobiome.</title>
        <authorList>
            <person name="Mesny F."/>
            <person name="Miyauchi S."/>
            <person name="Thiergart T."/>
            <person name="Pickel B."/>
            <person name="Atanasova L."/>
            <person name="Karlsson M."/>
            <person name="Huettel B."/>
            <person name="Barry K.W."/>
            <person name="Haridas S."/>
            <person name="Chen C."/>
            <person name="Bauer D."/>
            <person name="Andreopoulos W."/>
            <person name="Pangilinan J."/>
            <person name="LaButti K."/>
            <person name="Riley R."/>
            <person name="Lipzen A."/>
            <person name="Clum A."/>
            <person name="Drula E."/>
            <person name="Henrissat B."/>
            <person name="Kohler A."/>
            <person name="Grigoriev I.V."/>
            <person name="Martin F.M."/>
            <person name="Hacquard S."/>
        </authorList>
    </citation>
    <scope>NUCLEOTIDE SEQUENCE [LARGE SCALE GENOMIC DNA]</scope>
    <source>
        <strain evidence="1 2">MPI-SDFR-AT-0080</strain>
    </source>
</reference>
<protein>
    <submittedName>
        <fullName evidence="1">Uncharacterized protein</fullName>
    </submittedName>
</protein>
<organism evidence="1 2">
    <name type="scientific">Macrophomina phaseolina</name>
    <dbReference type="NCBI Taxonomy" id="35725"/>
    <lineage>
        <taxon>Eukaryota</taxon>
        <taxon>Fungi</taxon>
        <taxon>Dikarya</taxon>
        <taxon>Ascomycota</taxon>
        <taxon>Pezizomycotina</taxon>
        <taxon>Dothideomycetes</taxon>
        <taxon>Dothideomycetes incertae sedis</taxon>
        <taxon>Botryosphaeriales</taxon>
        <taxon>Botryosphaeriaceae</taxon>
        <taxon>Macrophomina</taxon>
    </lineage>
</organism>
<dbReference type="EMBL" id="JAGTJR010000004">
    <property type="protein sequence ID" value="KAH7061599.1"/>
    <property type="molecule type" value="Genomic_DNA"/>
</dbReference>
<accession>A0ABQ8GPB2</accession>
<sequence>MLELWLVHMVAVPPNLSMLLPCGENSIHQLSFVSMCSAIQLQNDLSFGRGKSGELQILQLQTTEFAIMNKLCDAEGKRHACF</sequence>
<comment type="caution">
    <text evidence="1">The sequence shown here is derived from an EMBL/GenBank/DDBJ whole genome shotgun (WGS) entry which is preliminary data.</text>
</comment>